<protein>
    <submittedName>
        <fullName evidence="1">Uncharacterized protein</fullName>
    </submittedName>
</protein>
<evidence type="ECO:0000313" key="1">
    <source>
        <dbReference type="EMBL" id="NVO78840.1"/>
    </source>
</evidence>
<comment type="caution">
    <text evidence="1">The sequence shown here is derived from an EMBL/GenBank/DDBJ whole genome shotgun (WGS) entry which is preliminary data.</text>
</comment>
<dbReference type="Proteomes" id="UP000588051">
    <property type="component" value="Unassembled WGS sequence"/>
</dbReference>
<sequence>MYLPWSVVKVGLQQTGGGPVRVAGLPFGGNDTHAYINVLRHYDRIIRKSRSL</sequence>
<gene>
    <name evidence="1" type="ORF">HV832_13450</name>
</gene>
<accession>A0A850QQ05</accession>
<proteinExistence type="predicted"/>
<reference evidence="1 2" key="1">
    <citation type="submission" date="2020-06" db="EMBL/GenBank/DDBJ databases">
        <authorList>
            <person name="Qiu C."/>
            <person name="Liu Z."/>
        </authorList>
    </citation>
    <scope>NUCLEOTIDE SEQUENCE [LARGE SCALE GENOMIC DNA]</scope>
    <source>
        <strain evidence="1 2">EM 1</strain>
    </source>
</reference>
<dbReference type="RefSeq" id="WP_176804317.1">
    <property type="nucleotide sequence ID" value="NZ_JABXYJ010000007.1"/>
</dbReference>
<keyword evidence="2" id="KW-1185">Reference proteome</keyword>
<dbReference type="AlphaFoldDB" id="A0A850QQ05"/>
<organism evidence="1 2">
    <name type="scientific">Undibacterium oligocarboniphilum</name>
    <dbReference type="NCBI Taxonomy" id="666702"/>
    <lineage>
        <taxon>Bacteria</taxon>
        <taxon>Pseudomonadati</taxon>
        <taxon>Pseudomonadota</taxon>
        <taxon>Betaproteobacteria</taxon>
        <taxon>Burkholderiales</taxon>
        <taxon>Oxalobacteraceae</taxon>
        <taxon>Undibacterium</taxon>
    </lineage>
</organism>
<dbReference type="EMBL" id="JABXYJ010000007">
    <property type="protein sequence ID" value="NVO78840.1"/>
    <property type="molecule type" value="Genomic_DNA"/>
</dbReference>
<evidence type="ECO:0000313" key="2">
    <source>
        <dbReference type="Proteomes" id="UP000588051"/>
    </source>
</evidence>
<name>A0A850QQ05_9BURK</name>